<evidence type="ECO:0000256" key="1">
    <source>
        <dbReference type="ARBA" id="ARBA00005534"/>
    </source>
</evidence>
<comment type="caution">
    <text evidence="2">The sequence shown here is derived from an EMBL/GenBank/DDBJ whole genome shotgun (WGS) entry which is preliminary data.</text>
</comment>
<dbReference type="PANTHER" id="PTHR30615">
    <property type="entry name" value="UNCHARACTERIZED PROTEIN YJBQ-RELATED"/>
    <property type="match status" value="1"/>
</dbReference>
<sequence length="130" mass="14436">MTNGPGLYDFTREVNLWLSEAAQDGLLTLFIQHTSASLLIQENCDPEVQTDIAEFLHRLVPPTTDPSMHYLTHVYESPDDMPGHIKAALLPVSLSVPVRAGAMLLGRWQGIYVVEHRSAPHSRQVVAHLS</sequence>
<dbReference type="InterPro" id="IPR001602">
    <property type="entry name" value="UPF0047_YjbQ-like"/>
</dbReference>
<dbReference type="EMBL" id="JACIEJ010000005">
    <property type="protein sequence ID" value="MBB3986082.1"/>
    <property type="molecule type" value="Genomic_DNA"/>
</dbReference>
<dbReference type="NCBIfam" id="TIGR00149">
    <property type="entry name" value="TIGR00149_YjbQ"/>
    <property type="match status" value="1"/>
</dbReference>
<accession>A0A7W6DSG1</accession>
<protein>
    <submittedName>
        <fullName evidence="2">Secondary thiamine-phosphate synthase enzyme</fullName>
    </submittedName>
</protein>
<dbReference type="Pfam" id="PF01894">
    <property type="entry name" value="YjbQ"/>
    <property type="match status" value="1"/>
</dbReference>
<reference evidence="2 3" key="1">
    <citation type="submission" date="2020-08" db="EMBL/GenBank/DDBJ databases">
        <title>Genomic Encyclopedia of Type Strains, Phase IV (KMG-IV): sequencing the most valuable type-strain genomes for metagenomic binning, comparative biology and taxonomic classification.</title>
        <authorList>
            <person name="Goeker M."/>
        </authorList>
    </citation>
    <scope>NUCLEOTIDE SEQUENCE [LARGE SCALE GENOMIC DNA]</scope>
    <source>
        <strain evidence="2 3">DSM 102235</strain>
    </source>
</reference>
<proteinExistence type="inferred from homology"/>
<dbReference type="InterPro" id="IPR035917">
    <property type="entry name" value="YjbQ-like_sf"/>
</dbReference>
<keyword evidence="3" id="KW-1185">Reference proteome</keyword>
<dbReference type="Gene3D" id="2.60.120.460">
    <property type="entry name" value="YjbQ-like"/>
    <property type="match status" value="1"/>
</dbReference>
<dbReference type="Proteomes" id="UP000541426">
    <property type="component" value="Unassembled WGS sequence"/>
</dbReference>
<comment type="similarity">
    <text evidence="1">Belongs to the UPF0047 family.</text>
</comment>
<dbReference type="PIRSF" id="PIRSF004681">
    <property type="entry name" value="UCP004681"/>
    <property type="match status" value="1"/>
</dbReference>
<name>A0A7W6DSG1_9RHOB</name>
<organism evidence="2 3">
    <name type="scientific">Sagittula marina</name>
    <dbReference type="NCBI Taxonomy" id="943940"/>
    <lineage>
        <taxon>Bacteria</taxon>
        <taxon>Pseudomonadati</taxon>
        <taxon>Pseudomonadota</taxon>
        <taxon>Alphaproteobacteria</taxon>
        <taxon>Rhodobacterales</taxon>
        <taxon>Roseobacteraceae</taxon>
        <taxon>Sagittula</taxon>
    </lineage>
</organism>
<evidence type="ECO:0000313" key="3">
    <source>
        <dbReference type="Proteomes" id="UP000541426"/>
    </source>
</evidence>
<evidence type="ECO:0000313" key="2">
    <source>
        <dbReference type="EMBL" id="MBB3986082.1"/>
    </source>
</evidence>
<dbReference type="AlphaFoldDB" id="A0A7W6DSG1"/>
<dbReference type="SUPFAM" id="SSF111038">
    <property type="entry name" value="YjbQ-like"/>
    <property type="match status" value="1"/>
</dbReference>
<dbReference type="PANTHER" id="PTHR30615:SF8">
    <property type="entry name" value="UPF0047 PROTEIN C4A8.02C"/>
    <property type="match status" value="1"/>
</dbReference>
<gene>
    <name evidence="2" type="ORF">GGQ68_002420</name>
</gene>